<dbReference type="PANTHER" id="PTHR28037">
    <property type="entry name" value="ALCOHOL O-ACETYLTRANSFERASE 1-RELATED"/>
    <property type="match status" value="1"/>
</dbReference>
<proteinExistence type="predicted"/>
<accession>A0AAE1FIT4</accession>
<comment type="caution">
    <text evidence="1">The sequence shown here is derived from an EMBL/GenBank/DDBJ whole genome shotgun (WGS) entry which is preliminary data.</text>
</comment>
<evidence type="ECO:0000313" key="1">
    <source>
        <dbReference type="EMBL" id="KAK3874429.1"/>
    </source>
</evidence>
<name>A0AAE1FIT4_PETCI</name>
<organism evidence="1 2">
    <name type="scientific">Petrolisthes cinctipes</name>
    <name type="common">Flat porcelain crab</name>
    <dbReference type="NCBI Taxonomy" id="88211"/>
    <lineage>
        <taxon>Eukaryota</taxon>
        <taxon>Metazoa</taxon>
        <taxon>Ecdysozoa</taxon>
        <taxon>Arthropoda</taxon>
        <taxon>Crustacea</taxon>
        <taxon>Multicrustacea</taxon>
        <taxon>Malacostraca</taxon>
        <taxon>Eumalacostraca</taxon>
        <taxon>Eucarida</taxon>
        <taxon>Decapoda</taxon>
        <taxon>Pleocyemata</taxon>
        <taxon>Anomura</taxon>
        <taxon>Galatheoidea</taxon>
        <taxon>Porcellanidae</taxon>
        <taxon>Petrolisthes</taxon>
    </lineage>
</organism>
<dbReference type="Proteomes" id="UP001286313">
    <property type="component" value="Unassembled WGS sequence"/>
</dbReference>
<dbReference type="EMBL" id="JAWQEG010002103">
    <property type="protein sequence ID" value="KAK3874429.1"/>
    <property type="molecule type" value="Genomic_DNA"/>
</dbReference>
<evidence type="ECO:0000313" key="2">
    <source>
        <dbReference type="Proteomes" id="UP001286313"/>
    </source>
</evidence>
<keyword evidence="2" id="KW-1185">Reference proteome</keyword>
<dbReference type="InterPro" id="IPR023213">
    <property type="entry name" value="CAT-like_dom_sf"/>
</dbReference>
<dbReference type="PANTHER" id="PTHR28037:SF1">
    <property type="entry name" value="ALCOHOL O-ACETYLTRANSFERASE 1-RELATED"/>
    <property type="match status" value="1"/>
</dbReference>
<gene>
    <name evidence="1" type="ORF">Pcinc_020634</name>
</gene>
<dbReference type="SUPFAM" id="SSF52777">
    <property type="entry name" value="CoA-dependent acyltransferases"/>
    <property type="match status" value="1"/>
</dbReference>
<dbReference type="AlphaFoldDB" id="A0AAE1FIT4"/>
<dbReference type="Gene3D" id="3.30.559.10">
    <property type="entry name" value="Chloramphenicol acetyltransferase-like domain"/>
    <property type="match status" value="1"/>
</dbReference>
<dbReference type="Gene3D" id="3.30.559.30">
    <property type="entry name" value="Nonribosomal peptide synthetase, condensation domain"/>
    <property type="match status" value="1"/>
</dbReference>
<reference evidence="1" key="1">
    <citation type="submission" date="2023-10" db="EMBL/GenBank/DDBJ databases">
        <title>Genome assemblies of two species of porcelain crab, Petrolisthes cinctipes and Petrolisthes manimaculis (Anomura: Porcellanidae).</title>
        <authorList>
            <person name="Angst P."/>
        </authorList>
    </citation>
    <scope>NUCLEOTIDE SEQUENCE</scope>
    <source>
        <strain evidence="1">PB745_01</strain>
        <tissue evidence="1">Gill</tissue>
    </source>
</reference>
<sequence length="525" mass="59538">MIQQFQVTTHFITRMRTMRNMTAHLGLPSQQWPFKSLLLSSQPCSSLHTTRKVEEDEGEWLWPADWGSQLYHHCNLRGTRKGTFGITINTAMPILPSHLNQAFTHLCRQLPILQIVMKLQEDTPWFFRRSTPMPNFQFVEDEGSLDDICNKVSEQNFTYNDLAFWRAWVVPRGPDVPCPMPELRTSLPHQYDVAMSIHHGLGDGLDAGLVTKCLIDILSKILSGQSVDDTPLGIINNKDDVKILKEKVRQKLLVDPERIDVVRRTLPPPQHKPLLLQIAPKPGISKSSTETVSRTLHKEVVTNFKQWVKDTGITYNSGLVAAVNTALVELAIAEGFKQDTFNIMLGMNITIRRYLPKSSVYRFGPYNTNLSLPSSVRRDVKENFWEYARQLHHDLMTGIKSGLALEQEVVRNLGQPLLSPEETAALPQPHVHDFAISNLGDISAGLTAESNHLQVTNVLSTNVIHNWFWSNLQIICTYRGQTYYSLCYDTQYLTHDTASRFLDQIVSVVKEVSGTKASPTLRSKM</sequence>
<dbReference type="InterPro" id="IPR052058">
    <property type="entry name" value="Alcohol_O-acetyltransferase"/>
</dbReference>
<protein>
    <recommendedName>
        <fullName evidence="3">Condensation domain-containing protein</fullName>
    </recommendedName>
</protein>
<evidence type="ECO:0008006" key="3">
    <source>
        <dbReference type="Google" id="ProtNLM"/>
    </source>
</evidence>